<name>A0A1Q9DLT9_SYMMI</name>
<gene>
    <name evidence="2" type="ORF">AK812_SmicGene21685</name>
</gene>
<feature type="region of interest" description="Disordered" evidence="1">
    <location>
        <begin position="1"/>
        <end position="34"/>
    </location>
</feature>
<feature type="region of interest" description="Disordered" evidence="1">
    <location>
        <begin position="62"/>
        <end position="103"/>
    </location>
</feature>
<evidence type="ECO:0000256" key="1">
    <source>
        <dbReference type="SAM" id="MobiDB-lite"/>
    </source>
</evidence>
<keyword evidence="3" id="KW-1185">Reference proteome</keyword>
<dbReference type="Proteomes" id="UP000186817">
    <property type="component" value="Unassembled WGS sequence"/>
</dbReference>
<feature type="compositionally biased region" description="Polar residues" evidence="1">
    <location>
        <begin position="91"/>
        <end position="103"/>
    </location>
</feature>
<sequence length="364" mass="39152">MRAKTLTVAVQRGTKPAFGATDGEPANDKKVEDEDDAAMSVMDRIVDANLIKWLPSVKTVCPSASKGKTGASLPFARGEPQSPGKVKTEPTESTEAQAGNSDAASGAVAMKSIAEQCLMPTFNEIYFMHDLPDIQTHDVDARDVVDIRAQIELQNSSPELLRALVFDAKGNTLMPVAAVNESMEGAMLYGFGTVSREQGSKSLKVAKCNFGKNSIPVEYFLHFDGFSKPTSLAPCAVWMIKSGFEERKAMFVTHVEEKTLEFSDASGEKIAAVQKLVATKEAGTSTSSEHLCSRCSFSHEKQQSRGAAGKFKTVKGAQVLGGQAFKKEMSAAVKTEGDGNDDDEDLGCLLITLNAPKHCKFLLR</sequence>
<dbReference type="AlphaFoldDB" id="A0A1Q9DLT9"/>
<proteinExistence type="predicted"/>
<accession>A0A1Q9DLT9</accession>
<organism evidence="2 3">
    <name type="scientific">Symbiodinium microadriaticum</name>
    <name type="common">Dinoflagellate</name>
    <name type="synonym">Zooxanthella microadriatica</name>
    <dbReference type="NCBI Taxonomy" id="2951"/>
    <lineage>
        <taxon>Eukaryota</taxon>
        <taxon>Sar</taxon>
        <taxon>Alveolata</taxon>
        <taxon>Dinophyceae</taxon>
        <taxon>Suessiales</taxon>
        <taxon>Symbiodiniaceae</taxon>
        <taxon>Symbiodinium</taxon>
    </lineage>
</organism>
<protein>
    <submittedName>
        <fullName evidence="2">Uncharacterized protein</fullName>
    </submittedName>
</protein>
<reference evidence="2 3" key="1">
    <citation type="submission" date="2016-02" db="EMBL/GenBank/DDBJ databases">
        <title>Genome analysis of coral dinoflagellate symbionts highlights evolutionary adaptations to a symbiotic lifestyle.</title>
        <authorList>
            <person name="Aranda M."/>
            <person name="Li Y."/>
            <person name="Liew Y.J."/>
            <person name="Baumgarten S."/>
            <person name="Simakov O."/>
            <person name="Wilson M."/>
            <person name="Piel J."/>
            <person name="Ashoor H."/>
            <person name="Bougouffa S."/>
            <person name="Bajic V.B."/>
            <person name="Ryu T."/>
            <person name="Ravasi T."/>
            <person name="Bayer T."/>
            <person name="Micklem G."/>
            <person name="Kim H."/>
            <person name="Bhak J."/>
            <person name="Lajeunesse T.C."/>
            <person name="Voolstra C.R."/>
        </authorList>
    </citation>
    <scope>NUCLEOTIDE SEQUENCE [LARGE SCALE GENOMIC DNA]</scope>
    <source>
        <strain evidence="2 3">CCMP2467</strain>
    </source>
</reference>
<dbReference type="EMBL" id="LSRX01000479">
    <property type="protein sequence ID" value="OLP96128.1"/>
    <property type="molecule type" value="Genomic_DNA"/>
</dbReference>
<evidence type="ECO:0000313" key="2">
    <source>
        <dbReference type="EMBL" id="OLP96128.1"/>
    </source>
</evidence>
<evidence type="ECO:0000313" key="3">
    <source>
        <dbReference type="Proteomes" id="UP000186817"/>
    </source>
</evidence>
<comment type="caution">
    <text evidence="2">The sequence shown here is derived from an EMBL/GenBank/DDBJ whole genome shotgun (WGS) entry which is preliminary data.</text>
</comment>
<dbReference type="OrthoDB" id="419667at2759"/>